<dbReference type="Proteomes" id="UP000006872">
    <property type="component" value="Chromosome"/>
</dbReference>
<dbReference type="InterPro" id="IPR011006">
    <property type="entry name" value="CheY-like_superfamily"/>
</dbReference>
<dbReference type="InterPro" id="IPR005467">
    <property type="entry name" value="His_kinase_dom"/>
</dbReference>
<evidence type="ECO:0000256" key="3">
    <source>
        <dbReference type="ARBA" id="ARBA00012438"/>
    </source>
</evidence>
<keyword evidence="13" id="KW-1185">Reference proteome</keyword>
<evidence type="ECO:0000259" key="9">
    <source>
        <dbReference type="PROSITE" id="PS50109"/>
    </source>
</evidence>
<reference evidence="13" key="1">
    <citation type="submission" date="2010-10" db="EMBL/GenBank/DDBJ databases">
        <title>Complete sequence of Enterobacter cloacae SCF1.</title>
        <authorList>
            <consortium name="US DOE Joint Genome Institute"/>
            <person name="Lucas S."/>
            <person name="Copeland A."/>
            <person name="Lapidus A."/>
            <person name="Cheng J.-F."/>
            <person name="Bruce D."/>
            <person name="Goodwin L."/>
            <person name="Pitluck S."/>
            <person name="Davenport K."/>
            <person name="Detter J.C."/>
            <person name="Han C."/>
            <person name="Tapia R."/>
            <person name="Land M."/>
            <person name="Hauser L."/>
            <person name="Chang Y.-J."/>
            <person name="Jeffries C."/>
            <person name="Kyrpides N."/>
            <person name="Ivanova N."/>
            <person name="Mikhailova N."/>
            <person name="DeAngelis K."/>
            <person name="Arkin A.P."/>
            <person name="Chivian D."/>
            <person name="Edwards B."/>
            <person name="Woo H."/>
            <person name="Hazen T.C."/>
            <person name="Woyke T."/>
        </authorList>
    </citation>
    <scope>NUCLEOTIDE SEQUENCE [LARGE SCALE GENOMIC DNA]</scope>
    <source>
        <strain evidence="13">SCF1</strain>
    </source>
</reference>
<dbReference type="InterPro" id="IPR036097">
    <property type="entry name" value="HisK_dim/P_sf"/>
</dbReference>
<dbReference type="PANTHER" id="PTHR43065:SF42">
    <property type="entry name" value="TWO-COMPONENT SENSOR PPRA"/>
    <property type="match status" value="1"/>
</dbReference>
<dbReference type="InterPro" id="IPR001789">
    <property type="entry name" value="Sig_transdc_resp-reg_receiver"/>
</dbReference>
<keyword evidence="8" id="KW-1133">Transmembrane helix</keyword>
<dbReference type="InterPro" id="IPR036890">
    <property type="entry name" value="HATPase_C_sf"/>
</dbReference>
<comment type="subcellular location">
    <subcellularLocation>
        <location evidence="2">Cell inner membrane</location>
        <topology evidence="2">Multi-pass membrane protein</topology>
    </subcellularLocation>
</comment>
<dbReference type="GO" id="GO:0005886">
    <property type="term" value="C:plasma membrane"/>
    <property type="evidence" value="ECO:0007669"/>
    <property type="project" value="UniProtKB-SubCell"/>
</dbReference>
<feature type="modified residue" description="4-aspartylphosphate" evidence="7">
    <location>
        <position position="694"/>
    </location>
</feature>
<feature type="domain" description="HAMP" evidence="11">
    <location>
        <begin position="315"/>
        <end position="368"/>
    </location>
</feature>
<evidence type="ECO:0000256" key="1">
    <source>
        <dbReference type="ARBA" id="ARBA00000085"/>
    </source>
</evidence>
<dbReference type="SMART" id="SM00388">
    <property type="entry name" value="HisKA"/>
    <property type="match status" value="1"/>
</dbReference>
<dbReference type="HOGENOM" id="CLU_000445_114_51_6"/>
<evidence type="ECO:0000256" key="4">
    <source>
        <dbReference type="ARBA" id="ARBA00022553"/>
    </source>
</evidence>
<evidence type="ECO:0000313" key="12">
    <source>
        <dbReference type="EMBL" id="ADO50312.1"/>
    </source>
</evidence>
<evidence type="ECO:0000256" key="8">
    <source>
        <dbReference type="SAM" id="Phobius"/>
    </source>
</evidence>
<accession>E3G295</accession>
<dbReference type="Pfam" id="PF00072">
    <property type="entry name" value="Response_reg"/>
    <property type="match status" value="1"/>
</dbReference>
<dbReference type="eggNOG" id="COG0784">
    <property type="taxonomic scope" value="Bacteria"/>
</dbReference>
<dbReference type="SUPFAM" id="SSF47384">
    <property type="entry name" value="Homodimeric domain of signal transducing histidine kinase"/>
    <property type="match status" value="1"/>
</dbReference>
<dbReference type="Gene3D" id="3.30.565.10">
    <property type="entry name" value="Histidine kinase-like ATPase, C-terminal domain"/>
    <property type="match status" value="1"/>
</dbReference>
<dbReference type="Pfam" id="PF00512">
    <property type="entry name" value="HisKA"/>
    <property type="match status" value="1"/>
</dbReference>
<dbReference type="SUPFAM" id="SSF55874">
    <property type="entry name" value="ATPase domain of HSP90 chaperone/DNA topoisomerase II/histidine kinase"/>
    <property type="match status" value="1"/>
</dbReference>
<feature type="transmembrane region" description="Helical" evidence="8">
    <location>
        <begin position="16"/>
        <end position="38"/>
    </location>
</feature>
<evidence type="ECO:0000256" key="7">
    <source>
        <dbReference type="PROSITE-ProRule" id="PRU00169"/>
    </source>
</evidence>
<dbReference type="SUPFAM" id="SSF158472">
    <property type="entry name" value="HAMP domain-like"/>
    <property type="match status" value="1"/>
</dbReference>
<keyword evidence="8" id="KW-0472">Membrane</keyword>
<keyword evidence="5" id="KW-0808">Transferase</keyword>
<dbReference type="STRING" id="701347.Entcl_4079"/>
<dbReference type="InterPro" id="IPR004358">
    <property type="entry name" value="Sig_transdc_His_kin-like_C"/>
</dbReference>
<feature type="transmembrane region" description="Helical" evidence="8">
    <location>
        <begin position="291"/>
        <end position="314"/>
    </location>
</feature>
<dbReference type="PROSITE" id="PS50885">
    <property type="entry name" value="HAMP"/>
    <property type="match status" value="1"/>
</dbReference>
<sequence>MRQRHPSFFASARGRLLSFNLLVVLVTLMVSGAAVLGFRHASRIQEQVQQQTLDDMTGSMNLARDTANVATAAVRLSQVVGALEYKGEAERLQATQQALKTSLDRLAAAPLAQREPALVNRIIARSNELQQSVAGMLERGQNRHLARNALLSSLYQNQSYLRHLQDINLREGGKALDGRLLAEIDRLLTAAIDTPTPRATVVQIDAVMHALPRLSADPRVGFILPDFTAELRRLVPLSLQLEQSDLAISWYMFHIKALVAILNSDINRYVAQVAQASEQRAAKSHQELGSIIDFILSFALLALVITGFAGWYIYRNLGSNLTAISQAMSRLARGEQEVSVPALQRRDELGELARAFNVFARNTASLERTSRLLKEKTTQMEIDRAERQELEEALLHSQKMKAVGQLTGGLAHDFNNLLAVIIGSLELVTPDGADSPRISRALQAAERGALLTQRLLAFSRKQSLHPRAVEMKTLLENLGELMRHSLPATISLEIEAQSPAWPAWIDVGQLENAMINMVMNARDAMEGQAGVIRIRTWNQRVTRSDSRRHDMVALEVIDHGCGMSQAVKAQVFEPFFTTKQTGSGSGLGLSMVYGFVRQSGGRVEIESAPGQGTTVRLHLPRAAVQAAALRDDDVLPQAPLADQLALVLEDEADVRQTLCEQLHQLGWLTLEAESGEQALQQLQASTEIVLLVSDVMLPGPLSGVEVVNEATLRHPQVKILMISGQDLRPAHHAALPAVELLRKPFTRAQLAQAVRKTLRI</sequence>
<dbReference type="SMART" id="SM00448">
    <property type="entry name" value="REC"/>
    <property type="match status" value="1"/>
</dbReference>
<dbReference type="InterPro" id="IPR003594">
    <property type="entry name" value="HATPase_dom"/>
</dbReference>
<dbReference type="GO" id="GO:0000155">
    <property type="term" value="F:phosphorelay sensor kinase activity"/>
    <property type="evidence" value="ECO:0007669"/>
    <property type="project" value="InterPro"/>
</dbReference>
<keyword evidence="6 12" id="KW-0418">Kinase</keyword>
<name>E3G295_ENTLS</name>
<dbReference type="SUPFAM" id="SSF52172">
    <property type="entry name" value="CheY-like"/>
    <property type="match status" value="1"/>
</dbReference>
<dbReference type="InterPro" id="IPR003660">
    <property type="entry name" value="HAMP_dom"/>
</dbReference>
<organism evidence="12 13">
    <name type="scientific">Enterobacter lignolyticus (strain SCF1)</name>
    <dbReference type="NCBI Taxonomy" id="701347"/>
    <lineage>
        <taxon>Bacteria</taxon>
        <taxon>Pseudomonadati</taxon>
        <taxon>Pseudomonadota</taxon>
        <taxon>Gammaproteobacteria</taxon>
        <taxon>Enterobacterales</taxon>
        <taxon>Enterobacteriaceae</taxon>
        <taxon>Pluralibacter</taxon>
    </lineage>
</organism>
<dbReference type="Gene3D" id="1.10.287.130">
    <property type="match status" value="1"/>
</dbReference>
<dbReference type="PROSITE" id="PS50109">
    <property type="entry name" value="HIS_KIN"/>
    <property type="match status" value="1"/>
</dbReference>
<comment type="catalytic activity">
    <reaction evidence="1">
        <text>ATP + protein L-histidine = ADP + protein N-phospho-L-histidine.</text>
        <dbReference type="EC" id="2.7.13.3"/>
    </reaction>
</comment>
<dbReference type="PRINTS" id="PR00344">
    <property type="entry name" value="BCTRLSENSOR"/>
</dbReference>
<dbReference type="SMART" id="SM00387">
    <property type="entry name" value="HATPase_c"/>
    <property type="match status" value="1"/>
</dbReference>
<dbReference type="Pfam" id="PF00672">
    <property type="entry name" value="HAMP"/>
    <property type="match status" value="1"/>
</dbReference>
<dbReference type="PROSITE" id="PS50110">
    <property type="entry name" value="RESPONSE_REGULATORY"/>
    <property type="match status" value="1"/>
</dbReference>
<dbReference type="EMBL" id="CP002272">
    <property type="protein sequence ID" value="ADO50312.1"/>
    <property type="molecule type" value="Genomic_DNA"/>
</dbReference>
<dbReference type="Gene3D" id="6.10.340.10">
    <property type="match status" value="1"/>
</dbReference>
<dbReference type="Gene3D" id="3.40.50.2300">
    <property type="match status" value="1"/>
</dbReference>
<dbReference type="CDD" id="cd06225">
    <property type="entry name" value="HAMP"/>
    <property type="match status" value="1"/>
</dbReference>
<protein>
    <recommendedName>
        <fullName evidence="3">histidine kinase</fullName>
        <ecNumber evidence="3">2.7.13.3</ecNumber>
    </recommendedName>
</protein>
<evidence type="ECO:0000256" key="5">
    <source>
        <dbReference type="ARBA" id="ARBA00022679"/>
    </source>
</evidence>
<dbReference type="SMART" id="SM00304">
    <property type="entry name" value="HAMP"/>
    <property type="match status" value="1"/>
</dbReference>
<evidence type="ECO:0000259" key="10">
    <source>
        <dbReference type="PROSITE" id="PS50110"/>
    </source>
</evidence>
<dbReference type="CDD" id="cd00082">
    <property type="entry name" value="HisKA"/>
    <property type="match status" value="1"/>
</dbReference>
<reference evidence="12 13" key="2">
    <citation type="journal article" date="2011" name="Stand. Genomic Sci.">
        <title>Complete genome sequence of 'Enterobacter lignolyticus' SCF1.</title>
        <authorList>
            <person name="Deangelis K.M."/>
            <person name="D'Haeseleer P."/>
            <person name="Chivian D."/>
            <person name="Fortney J.L."/>
            <person name="Khudyakov J."/>
            <person name="Simmons B."/>
            <person name="Woo H."/>
            <person name="Arkin A.P."/>
            <person name="Davenport K.W."/>
            <person name="Goodwin L."/>
            <person name="Chen A."/>
            <person name="Ivanova N."/>
            <person name="Kyrpides N.C."/>
            <person name="Mavromatis K."/>
            <person name="Woyke T."/>
            <person name="Hazen T.C."/>
        </authorList>
    </citation>
    <scope>NUCLEOTIDE SEQUENCE [LARGE SCALE GENOMIC DNA]</scope>
    <source>
        <strain evidence="12 13">SCF1</strain>
    </source>
</reference>
<evidence type="ECO:0000313" key="13">
    <source>
        <dbReference type="Proteomes" id="UP000006872"/>
    </source>
</evidence>
<dbReference type="PANTHER" id="PTHR43065">
    <property type="entry name" value="SENSOR HISTIDINE KINASE"/>
    <property type="match status" value="1"/>
</dbReference>
<dbReference type="EC" id="2.7.13.3" evidence="3"/>
<dbReference type="KEGG" id="esc:Entcl_4079"/>
<evidence type="ECO:0000256" key="6">
    <source>
        <dbReference type="ARBA" id="ARBA00022777"/>
    </source>
</evidence>
<feature type="domain" description="Response regulatory" evidence="10">
    <location>
        <begin position="644"/>
        <end position="758"/>
    </location>
</feature>
<dbReference type="InterPro" id="IPR003661">
    <property type="entry name" value="HisK_dim/P_dom"/>
</dbReference>
<keyword evidence="8" id="KW-0812">Transmembrane</keyword>
<keyword evidence="4 7" id="KW-0597">Phosphoprotein</keyword>
<dbReference type="RefSeq" id="WP_013368028.1">
    <property type="nucleotide sequence ID" value="NC_014618.1"/>
</dbReference>
<feature type="domain" description="Histidine kinase" evidence="9">
    <location>
        <begin position="409"/>
        <end position="623"/>
    </location>
</feature>
<dbReference type="AlphaFoldDB" id="E3G295"/>
<dbReference type="eggNOG" id="COG4191">
    <property type="taxonomic scope" value="Bacteria"/>
</dbReference>
<evidence type="ECO:0000259" key="11">
    <source>
        <dbReference type="PROSITE" id="PS50885"/>
    </source>
</evidence>
<evidence type="ECO:0000256" key="2">
    <source>
        <dbReference type="ARBA" id="ARBA00004429"/>
    </source>
</evidence>
<proteinExistence type="predicted"/>
<dbReference type="Pfam" id="PF02518">
    <property type="entry name" value="HATPase_c"/>
    <property type="match status" value="1"/>
</dbReference>
<gene>
    <name evidence="12" type="ordered locus">Entcl_4079</name>
</gene>